<sequence>MPGEQEDLVDPNASPAIRARLLVAARVRQETKGFSRQLNTTVPDRALAFRDPVPFRALS</sequence>
<evidence type="ECO:0000313" key="2">
    <source>
        <dbReference type="EnsemblMetazoa" id="ISCW020345-PA"/>
    </source>
</evidence>
<dbReference type="EMBL" id="ABJB010927293">
    <property type="status" value="NOT_ANNOTATED_CDS"/>
    <property type="molecule type" value="Genomic_DNA"/>
</dbReference>
<accession>B7PY08</accession>
<dbReference type="EnsemblMetazoa" id="ISCW020345-RA">
    <property type="protein sequence ID" value="ISCW020345-PA"/>
    <property type="gene ID" value="ISCW020345"/>
</dbReference>
<reference evidence="1 3" key="1">
    <citation type="submission" date="2008-03" db="EMBL/GenBank/DDBJ databases">
        <title>Annotation of Ixodes scapularis.</title>
        <authorList>
            <consortium name="Ixodes scapularis Genome Project Consortium"/>
            <person name="Caler E."/>
            <person name="Hannick L.I."/>
            <person name="Bidwell S."/>
            <person name="Joardar V."/>
            <person name="Thiagarajan M."/>
            <person name="Amedeo P."/>
            <person name="Galinsky K.J."/>
            <person name="Schobel S."/>
            <person name="Inman J."/>
            <person name="Hostetler J."/>
            <person name="Miller J."/>
            <person name="Hammond M."/>
            <person name="Megy K."/>
            <person name="Lawson D."/>
            <person name="Kodira C."/>
            <person name="Sutton G."/>
            <person name="Meyer J."/>
            <person name="Hill C.A."/>
            <person name="Birren B."/>
            <person name="Nene V."/>
            <person name="Collins F."/>
            <person name="Alarcon-Chaidez F."/>
            <person name="Wikel S."/>
            <person name="Strausberg R."/>
        </authorList>
    </citation>
    <scope>NUCLEOTIDE SEQUENCE [LARGE SCALE GENOMIC DNA]</scope>
    <source>
        <strain evidence="3">Wikel</strain>
        <strain evidence="1">Wikel colony</strain>
    </source>
</reference>
<dbReference type="HOGENOM" id="CLU_2963341_0_0_1"/>
<dbReference type="VEuPathDB" id="VectorBase:ISCW020345"/>
<gene>
    <name evidence="1" type="ORF">IscW_ISCW020345</name>
</gene>
<dbReference type="VEuPathDB" id="VectorBase:ISCI020345"/>
<dbReference type="Proteomes" id="UP000001555">
    <property type="component" value="Unassembled WGS sequence"/>
</dbReference>
<proteinExistence type="predicted"/>
<evidence type="ECO:0000313" key="3">
    <source>
        <dbReference type="Proteomes" id="UP000001555"/>
    </source>
</evidence>
<dbReference type="InParanoid" id="B7PY08"/>
<dbReference type="PaxDb" id="6945-B7PY08"/>
<reference evidence="2" key="2">
    <citation type="submission" date="2020-05" db="UniProtKB">
        <authorList>
            <consortium name="EnsemblMetazoa"/>
        </authorList>
    </citation>
    <scope>IDENTIFICATION</scope>
    <source>
        <strain evidence="2">wikel</strain>
    </source>
</reference>
<keyword evidence="3" id="KW-1185">Reference proteome</keyword>
<dbReference type="AlphaFoldDB" id="B7PY08"/>
<name>B7PY08_IXOSC</name>
<organism>
    <name type="scientific">Ixodes scapularis</name>
    <name type="common">Black-legged tick</name>
    <name type="synonym">Deer tick</name>
    <dbReference type="NCBI Taxonomy" id="6945"/>
    <lineage>
        <taxon>Eukaryota</taxon>
        <taxon>Metazoa</taxon>
        <taxon>Ecdysozoa</taxon>
        <taxon>Arthropoda</taxon>
        <taxon>Chelicerata</taxon>
        <taxon>Arachnida</taxon>
        <taxon>Acari</taxon>
        <taxon>Parasitiformes</taxon>
        <taxon>Ixodida</taxon>
        <taxon>Ixodoidea</taxon>
        <taxon>Ixodidae</taxon>
        <taxon>Ixodinae</taxon>
        <taxon>Ixodes</taxon>
    </lineage>
</organism>
<evidence type="ECO:0000313" key="1">
    <source>
        <dbReference type="EMBL" id="EEC11480.1"/>
    </source>
</evidence>
<dbReference type="EMBL" id="DS817338">
    <property type="protein sequence ID" value="EEC11480.1"/>
    <property type="molecule type" value="Genomic_DNA"/>
</dbReference>
<protein>
    <submittedName>
        <fullName evidence="1 2">Uncharacterized protein</fullName>
    </submittedName>
</protein>